<evidence type="ECO:0000259" key="3">
    <source>
        <dbReference type="PROSITE" id="PS50105"/>
    </source>
</evidence>
<dbReference type="InterPro" id="IPR013761">
    <property type="entry name" value="SAM/pointed_sf"/>
</dbReference>
<dbReference type="GO" id="GO:0005524">
    <property type="term" value="F:ATP binding"/>
    <property type="evidence" value="ECO:0007669"/>
    <property type="project" value="UniProtKB-KW"/>
</dbReference>
<dbReference type="Pfam" id="PF00536">
    <property type="entry name" value="SAM_1"/>
    <property type="match status" value="1"/>
</dbReference>
<evidence type="ECO:0000313" key="5">
    <source>
        <dbReference type="EMBL" id="RAI00110.1"/>
    </source>
</evidence>
<dbReference type="InterPro" id="IPR027417">
    <property type="entry name" value="P-loop_NTPase"/>
</dbReference>
<dbReference type="SUPFAM" id="SSF52540">
    <property type="entry name" value="P-loop containing nucleoside triphosphate hydrolases"/>
    <property type="match status" value="1"/>
</dbReference>
<dbReference type="SMART" id="SM00454">
    <property type="entry name" value="SAM"/>
    <property type="match status" value="1"/>
</dbReference>
<dbReference type="PANTHER" id="PTHR16305">
    <property type="entry name" value="TESTICULAR SOLUBLE ADENYLYL CYCLASE"/>
    <property type="match status" value="1"/>
</dbReference>
<dbReference type="OrthoDB" id="341967at2"/>
<dbReference type="PROSITE" id="PS50105">
    <property type="entry name" value="SAM_DOMAIN"/>
    <property type="match status" value="1"/>
</dbReference>
<protein>
    <submittedName>
        <fullName evidence="5">Guanylate cyclase</fullName>
    </submittedName>
</protein>
<dbReference type="RefSeq" id="WP_111348701.1">
    <property type="nucleotide sequence ID" value="NZ_QHHQ01000004.1"/>
</dbReference>
<dbReference type="SMART" id="SM00044">
    <property type="entry name" value="CYCc"/>
    <property type="match status" value="1"/>
</dbReference>
<evidence type="ECO:0000259" key="4">
    <source>
        <dbReference type="PROSITE" id="PS50125"/>
    </source>
</evidence>
<sequence length="1170" mass="127045">MAGDIGPWLKANGLERYAGAFAENDVDMRALPLLTEADLRDLGLSLGHRRIALAAIAALAGPLPPAADAQEDERPHARLDAEFRLLSILFCDLVGSTALSQEIDPEAMREILTRYQDAVAVAVTRFDGYVAKCFGDGVLAYFGWPRAYEDHAERAVRAGLEALERVDGITAGTGRLAARVGIATGQVVVGDLQTEYSREDAAVAGETPNRAARIQTAAEPGGLLIDTETANLTGRAFRLVDRGEMELKGFAQAVHLFAVTGEADIESRFMAHHWGSLSPLVGRGPELDLLKARWRAAQDGEGQVVAISGEAGIGKSRLVEAFLESLGSEPHRLVRLQGSPYHTHSPLHPVAERLRRIAGIGADDPPATQFAKLKAELTKYSGDLSSLVLLADLLSIPIDATVARPNLTPQEVRERTFDALLVRLTGYAHQAPTVLVVEDAHWFDPTTLDLLAVSAERAAHLPIMIVITHRSDWHADWIQEADASIIALHRLERQEVGELVGRIASGQADRLLDDILARTDGIPLFVEELARAATEGRLTNASVPDSLRGSLTSRLDRLSVEARLVVQLAAAIGREFDMSLLLDITGLDPAGLDRAVVDLRRERLISESPAGPGAYMFRHALIQDTAYGALLASTRKAFHGRIAAALEARPSMVDAEPELLAHHLDSAGEPGKAACYWMRAARRALDRAANFEAVTLAGRALEGVTRATPDDDDRRMRARLLLGTALGNAGRLRESLGPLETAVELATELGDRKALQEAIFELERSCFLLGDPDHDAVDGLQTLLRIIDADDAATECQISCRLSRASLLRGDVEGGRRYIARAEQLARRTKDNAALFDVLFTAFQLPAGPQSEIHTDRWEERVDELITLAEQLGEDDARGRARSMAFATAAEMGDRNRMDRELQWMTDFGEERERLHIKWIAAHGRAMVAIMEGDFAAAEANAEQAFALGPQTYGSNLEGVYGVQMFAIRREQARLAEVAPIMKRLIEQNPSQSTWRPGFAIVASDLGFETAARRILDEIAEEGFTVPFDGMRSTTLSFLAEVAARLGDEARSATLYDLLVPYGAMTITAGITTLCSGAAGRCLGNLAATSGRWDAAAEHFETALAINEAMRAPVWLAHTRADYAAMLERRGRPCDRAERERLRREARATAVRLGLVALGHRLDTPGGGAG</sequence>
<dbReference type="GO" id="GO:0009190">
    <property type="term" value="P:cyclic nucleotide biosynthetic process"/>
    <property type="evidence" value="ECO:0007669"/>
    <property type="project" value="InterPro"/>
</dbReference>
<dbReference type="Pfam" id="PF00211">
    <property type="entry name" value="Guanylate_cyc"/>
    <property type="match status" value="1"/>
</dbReference>
<dbReference type="Gene3D" id="1.10.150.50">
    <property type="entry name" value="Transcription Factor, Ets-1"/>
    <property type="match status" value="1"/>
</dbReference>
<evidence type="ECO:0000313" key="6">
    <source>
        <dbReference type="Proteomes" id="UP000249590"/>
    </source>
</evidence>
<evidence type="ECO:0000256" key="1">
    <source>
        <dbReference type="ARBA" id="ARBA00022741"/>
    </source>
</evidence>
<dbReference type="Gene3D" id="1.25.40.10">
    <property type="entry name" value="Tetratricopeptide repeat domain"/>
    <property type="match status" value="2"/>
</dbReference>
<dbReference type="GO" id="GO:0004016">
    <property type="term" value="F:adenylate cyclase activity"/>
    <property type="evidence" value="ECO:0007669"/>
    <property type="project" value="TreeGrafter"/>
</dbReference>
<dbReference type="PANTHER" id="PTHR16305:SF28">
    <property type="entry name" value="GUANYLATE CYCLASE DOMAIN-CONTAINING PROTEIN"/>
    <property type="match status" value="1"/>
</dbReference>
<dbReference type="InterPro" id="IPR001054">
    <property type="entry name" value="A/G_cyclase"/>
</dbReference>
<keyword evidence="1" id="KW-0547">Nucleotide-binding</keyword>
<accession>A0A8B2NUX9</accession>
<dbReference type="Gene3D" id="3.30.70.1230">
    <property type="entry name" value="Nucleotide cyclase"/>
    <property type="match status" value="1"/>
</dbReference>
<feature type="domain" description="SAM" evidence="3">
    <location>
        <begin position="1"/>
        <end position="45"/>
    </location>
</feature>
<dbReference type="InterPro" id="IPR001660">
    <property type="entry name" value="SAM"/>
</dbReference>
<dbReference type="CDD" id="cd09487">
    <property type="entry name" value="SAM_superfamily"/>
    <property type="match status" value="1"/>
</dbReference>
<reference evidence="5 6" key="1">
    <citation type="submission" date="2018-05" db="EMBL/GenBank/DDBJ databases">
        <title>Acuticoccus sediminis sp. nov., isolated from deep-sea sediment of Indian Ocean.</title>
        <authorList>
            <person name="Liu X."/>
            <person name="Lai Q."/>
            <person name="Du Y."/>
            <person name="Sun F."/>
            <person name="Zhang X."/>
            <person name="Wang S."/>
            <person name="Shao Z."/>
        </authorList>
    </citation>
    <scope>NUCLEOTIDE SEQUENCE [LARGE SCALE GENOMIC DNA]</scope>
    <source>
        <strain evidence="5 6">PTG4-2</strain>
    </source>
</reference>
<dbReference type="Proteomes" id="UP000249590">
    <property type="component" value="Unassembled WGS sequence"/>
</dbReference>
<organism evidence="5 6">
    <name type="scientific">Acuticoccus sediminis</name>
    <dbReference type="NCBI Taxonomy" id="2184697"/>
    <lineage>
        <taxon>Bacteria</taxon>
        <taxon>Pseudomonadati</taxon>
        <taxon>Pseudomonadota</taxon>
        <taxon>Alphaproteobacteria</taxon>
        <taxon>Hyphomicrobiales</taxon>
        <taxon>Amorphaceae</taxon>
        <taxon>Acuticoccus</taxon>
    </lineage>
</organism>
<dbReference type="InterPro" id="IPR029787">
    <property type="entry name" value="Nucleotide_cyclase"/>
</dbReference>
<dbReference type="PROSITE" id="PS50125">
    <property type="entry name" value="GUANYLATE_CYCLASE_2"/>
    <property type="match status" value="1"/>
</dbReference>
<dbReference type="InterPro" id="IPR011990">
    <property type="entry name" value="TPR-like_helical_dom_sf"/>
</dbReference>
<dbReference type="InterPro" id="IPR041664">
    <property type="entry name" value="AAA_16"/>
</dbReference>
<name>A0A8B2NUX9_9HYPH</name>
<dbReference type="EMBL" id="QHHQ01000004">
    <property type="protein sequence ID" value="RAI00110.1"/>
    <property type="molecule type" value="Genomic_DNA"/>
</dbReference>
<dbReference type="SUPFAM" id="SSF48452">
    <property type="entry name" value="TPR-like"/>
    <property type="match status" value="1"/>
</dbReference>
<gene>
    <name evidence="5" type="ORF">DLJ53_20550</name>
</gene>
<dbReference type="SUPFAM" id="SSF55073">
    <property type="entry name" value="Nucleotide cyclase"/>
    <property type="match status" value="1"/>
</dbReference>
<feature type="domain" description="Guanylate cyclase" evidence="4">
    <location>
        <begin position="87"/>
        <end position="215"/>
    </location>
</feature>
<evidence type="ECO:0000256" key="2">
    <source>
        <dbReference type="ARBA" id="ARBA00022840"/>
    </source>
</evidence>
<keyword evidence="2" id="KW-0067">ATP-binding</keyword>
<keyword evidence="6" id="KW-1185">Reference proteome</keyword>
<comment type="caution">
    <text evidence="5">The sequence shown here is derived from an EMBL/GenBank/DDBJ whole genome shotgun (WGS) entry which is preliminary data.</text>
</comment>
<proteinExistence type="predicted"/>
<dbReference type="CDD" id="cd07302">
    <property type="entry name" value="CHD"/>
    <property type="match status" value="1"/>
</dbReference>
<dbReference type="GO" id="GO:0035556">
    <property type="term" value="P:intracellular signal transduction"/>
    <property type="evidence" value="ECO:0007669"/>
    <property type="project" value="InterPro"/>
</dbReference>
<dbReference type="Pfam" id="PF13191">
    <property type="entry name" value="AAA_16"/>
    <property type="match status" value="1"/>
</dbReference>
<dbReference type="AlphaFoldDB" id="A0A8B2NUX9"/>
<dbReference type="GO" id="GO:0005737">
    <property type="term" value="C:cytoplasm"/>
    <property type="evidence" value="ECO:0007669"/>
    <property type="project" value="TreeGrafter"/>
</dbReference>
<dbReference type="SUPFAM" id="SSF47769">
    <property type="entry name" value="SAM/Pointed domain"/>
    <property type="match status" value="1"/>
</dbReference>